<protein>
    <submittedName>
        <fullName evidence="1">Uncharacterized protein</fullName>
    </submittedName>
</protein>
<dbReference type="EMBL" id="NOJZ02000006">
    <property type="protein sequence ID" value="RDY23947.1"/>
    <property type="molecule type" value="Genomic_DNA"/>
</dbReference>
<proteinExistence type="predicted"/>
<organism evidence="1 2">
    <name type="scientific">Romboutsia maritimum</name>
    <dbReference type="NCBI Taxonomy" id="2020948"/>
    <lineage>
        <taxon>Bacteria</taxon>
        <taxon>Bacillati</taxon>
        <taxon>Bacillota</taxon>
        <taxon>Clostridia</taxon>
        <taxon>Peptostreptococcales</taxon>
        <taxon>Peptostreptococcaceae</taxon>
        <taxon>Romboutsia</taxon>
    </lineage>
</organism>
<name>A0A371ITX5_9FIRM</name>
<evidence type="ECO:0000313" key="1">
    <source>
        <dbReference type="EMBL" id="RDY23947.1"/>
    </source>
</evidence>
<gene>
    <name evidence="1" type="ORF">CHF27_005030</name>
</gene>
<comment type="caution">
    <text evidence="1">The sequence shown here is derived from an EMBL/GenBank/DDBJ whole genome shotgun (WGS) entry which is preliminary data.</text>
</comment>
<accession>A0A371ITX5</accession>
<evidence type="ECO:0000313" key="2">
    <source>
        <dbReference type="Proteomes" id="UP000243494"/>
    </source>
</evidence>
<dbReference type="RefSeq" id="WP_095406365.1">
    <property type="nucleotide sequence ID" value="NZ_NOJZ02000006.1"/>
</dbReference>
<dbReference type="Proteomes" id="UP000243494">
    <property type="component" value="Unassembled WGS sequence"/>
</dbReference>
<keyword evidence="2" id="KW-1185">Reference proteome</keyword>
<dbReference type="OrthoDB" id="1752023at2"/>
<dbReference type="AlphaFoldDB" id="A0A371ITX5"/>
<reference evidence="1 2" key="1">
    <citation type="journal article" date="2017" name="Genome Announc.">
        <title>Draft Genome Sequence of Romboutsia maritimum sp. nov. Strain CCRI-22766(T), Isolated from Coastal Estuarine Mud.</title>
        <authorList>
            <person name="Maheux A.F."/>
            <person name="Boudreau D.K."/>
            <person name="Berube E."/>
            <person name="Boissinot M."/>
            <person name="Raymond F."/>
            <person name="Brodeur S."/>
            <person name="Corbeil J."/>
            <person name="Brightwell G."/>
            <person name="Broda D."/>
            <person name="Omar R.F."/>
            <person name="Bergeron M.G."/>
        </authorList>
    </citation>
    <scope>NUCLEOTIDE SEQUENCE [LARGE SCALE GENOMIC DNA]</scope>
    <source>
        <strain evidence="1 2">CCRI-22766</strain>
    </source>
</reference>
<sequence>MNNLSSYIQLLPIPWMKQKLENIYNMNLYGHLYIMFDNADYVNLNSLVLENLLEKNNICIDKQHPLYLYIPIDINKFYKDLILLCKSLFKDNIYIILGGYKEDHPSSTDLDYIVKAYINFPELKDTINFAYLIDNSKCYEIFTSLSDTQQILIEPFTACTLCGPTLNYHIKNANPNNTYHISFVSLLNDSLKSNFVDYYIKGLTNNNNNFNFNF</sequence>